<dbReference type="EMBL" id="BLLF01005528">
    <property type="protein sequence ID" value="GFH31317.1"/>
    <property type="molecule type" value="Genomic_DNA"/>
</dbReference>
<sequence>MGMASKGFVMEGLIHTPLAPSTTDDPHLLAHDYMYNCLMSMSCSASK</sequence>
<dbReference type="AlphaFoldDB" id="A0A6A0AHJ2"/>
<keyword evidence="2" id="KW-1185">Reference proteome</keyword>
<reference evidence="1 2" key="1">
    <citation type="submission" date="2020-02" db="EMBL/GenBank/DDBJ databases">
        <title>Draft genome sequence of Haematococcus lacustris strain NIES-144.</title>
        <authorList>
            <person name="Morimoto D."/>
            <person name="Nakagawa S."/>
            <person name="Yoshida T."/>
            <person name="Sawayama S."/>
        </authorList>
    </citation>
    <scope>NUCLEOTIDE SEQUENCE [LARGE SCALE GENOMIC DNA]</scope>
    <source>
        <strain evidence="1 2">NIES-144</strain>
    </source>
</reference>
<gene>
    <name evidence="1" type="ORF">HaLaN_30334</name>
</gene>
<evidence type="ECO:0000313" key="1">
    <source>
        <dbReference type="EMBL" id="GFH31317.1"/>
    </source>
</evidence>
<name>A0A6A0AHJ2_HAELA</name>
<comment type="caution">
    <text evidence="1">The sequence shown here is derived from an EMBL/GenBank/DDBJ whole genome shotgun (WGS) entry which is preliminary data.</text>
</comment>
<evidence type="ECO:0000313" key="2">
    <source>
        <dbReference type="Proteomes" id="UP000485058"/>
    </source>
</evidence>
<organism evidence="1 2">
    <name type="scientific">Haematococcus lacustris</name>
    <name type="common">Green alga</name>
    <name type="synonym">Haematococcus pluvialis</name>
    <dbReference type="NCBI Taxonomy" id="44745"/>
    <lineage>
        <taxon>Eukaryota</taxon>
        <taxon>Viridiplantae</taxon>
        <taxon>Chlorophyta</taxon>
        <taxon>core chlorophytes</taxon>
        <taxon>Chlorophyceae</taxon>
        <taxon>CS clade</taxon>
        <taxon>Chlamydomonadales</taxon>
        <taxon>Haematococcaceae</taxon>
        <taxon>Haematococcus</taxon>
    </lineage>
</organism>
<proteinExistence type="predicted"/>
<protein>
    <submittedName>
        <fullName evidence="1">Uncharacterized protein</fullName>
    </submittedName>
</protein>
<accession>A0A6A0AHJ2</accession>
<dbReference type="Proteomes" id="UP000485058">
    <property type="component" value="Unassembled WGS sequence"/>
</dbReference>